<evidence type="ECO:0000256" key="2">
    <source>
        <dbReference type="ARBA" id="ARBA00012167"/>
    </source>
</evidence>
<dbReference type="eggNOG" id="COG2896">
    <property type="taxonomic scope" value="Bacteria"/>
</dbReference>
<dbReference type="EMBL" id="CP011307">
    <property type="protein sequence ID" value="ALP94112.1"/>
    <property type="molecule type" value="Genomic_DNA"/>
</dbReference>
<dbReference type="GO" id="GO:0005525">
    <property type="term" value="F:GTP binding"/>
    <property type="evidence" value="ECO:0007669"/>
    <property type="project" value="UniProtKB-KW"/>
</dbReference>
<dbReference type="Gene3D" id="3.20.20.70">
    <property type="entry name" value="Aldolase class I"/>
    <property type="match status" value="1"/>
</dbReference>
<keyword evidence="11" id="KW-0456">Lyase</keyword>
<dbReference type="SFLD" id="SFLDS00029">
    <property type="entry name" value="Radical_SAM"/>
    <property type="match status" value="1"/>
</dbReference>
<keyword evidence="6" id="KW-0547">Nucleotide-binding</keyword>
<reference evidence="14 15" key="1">
    <citation type="journal article" date="2015" name="Nat. Commun.">
        <title>Production of butyrate from lysine and the Amadori product fructoselysine by a human gut commensal.</title>
        <authorList>
            <person name="Bui T.P."/>
            <person name="Ritari J."/>
            <person name="Boeren S."/>
            <person name="de Waard P."/>
            <person name="Plugge C.M."/>
            <person name="de Vos W.M."/>
        </authorList>
    </citation>
    <scope>NUCLEOTIDE SEQUENCE [LARGE SCALE GENOMIC DNA]</scope>
    <source>
        <strain evidence="14 15">AF211</strain>
    </source>
</reference>
<gene>
    <name evidence="14" type="ORF">IB211_01721c</name>
</gene>
<dbReference type="Pfam" id="PF04055">
    <property type="entry name" value="Radical_SAM"/>
    <property type="match status" value="1"/>
</dbReference>
<dbReference type="GO" id="GO:0061799">
    <property type="term" value="F:cyclic pyranopterin monophosphate synthase activity"/>
    <property type="evidence" value="ECO:0007669"/>
    <property type="project" value="TreeGrafter"/>
</dbReference>
<dbReference type="Pfam" id="PF06463">
    <property type="entry name" value="Mob_synth_C"/>
    <property type="match status" value="1"/>
</dbReference>
<keyword evidence="8" id="KW-0411">Iron-sulfur</keyword>
<dbReference type="PATRIC" id="fig|1297617.4.peg.1768"/>
<dbReference type="GO" id="GO:0051539">
    <property type="term" value="F:4 iron, 4 sulfur cluster binding"/>
    <property type="evidence" value="ECO:0007669"/>
    <property type="project" value="UniProtKB-KW"/>
</dbReference>
<dbReference type="RefSeq" id="WP_058117753.1">
    <property type="nucleotide sequence ID" value="NZ_CP011307.1"/>
</dbReference>
<evidence type="ECO:0000256" key="8">
    <source>
        <dbReference type="ARBA" id="ARBA00023014"/>
    </source>
</evidence>
<dbReference type="InterPro" id="IPR006638">
    <property type="entry name" value="Elp3/MiaA/NifB-like_rSAM"/>
</dbReference>
<protein>
    <recommendedName>
        <fullName evidence="2">GTP 3',8-cyclase</fullName>
        <ecNumber evidence="2">4.1.99.22</ecNumber>
    </recommendedName>
</protein>
<keyword evidence="5" id="KW-0479">Metal-binding</keyword>
<dbReference type="SMART" id="SM00729">
    <property type="entry name" value="Elp3"/>
    <property type="match status" value="1"/>
</dbReference>
<reference evidence="15" key="2">
    <citation type="submission" date="2015-04" db="EMBL/GenBank/DDBJ databases">
        <title>A butyrogenic pathway from the amino acid lysine in a human gut commensal.</title>
        <authorList>
            <person name="de Vos W.M."/>
            <person name="Bui N.T.P."/>
            <person name="Plugge C.M."/>
            <person name="Ritari J."/>
        </authorList>
    </citation>
    <scope>NUCLEOTIDE SEQUENCE [LARGE SCALE GENOMIC DNA]</scope>
    <source>
        <strain evidence="15">AF211</strain>
    </source>
</reference>
<dbReference type="InterPro" id="IPR050105">
    <property type="entry name" value="MoCo_biosynth_MoaA/MoaC"/>
</dbReference>
<dbReference type="AlphaFoldDB" id="A0A0S2W538"/>
<comment type="catalytic activity">
    <reaction evidence="12">
        <text>GTP + AH2 + S-adenosyl-L-methionine = (8S)-3',8-cyclo-7,8-dihydroguanosine 5'-triphosphate + 5'-deoxyadenosine + L-methionine + A + H(+)</text>
        <dbReference type="Rhea" id="RHEA:49576"/>
        <dbReference type="ChEBI" id="CHEBI:13193"/>
        <dbReference type="ChEBI" id="CHEBI:15378"/>
        <dbReference type="ChEBI" id="CHEBI:17319"/>
        <dbReference type="ChEBI" id="CHEBI:17499"/>
        <dbReference type="ChEBI" id="CHEBI:37565"/>
        <dbReference type="ChEBI" id="CHEBI:57844"/>
        <dbReference type="ChEBI" id="CHEBI:59789"/>
        <dbReference type="ChEBI" id="CHEBI:131766"/>
        <dbReference type="EC" id="4.1.99.22"/>
    </reaction>
</comment>
<evidence type="ECO:0000313" key="14">
    <source>
        <dbReference type="EMBL" id="ALP94112.1"/>
    </source>
</evidence>
<dbReference type="PROSITE" id="PS51918">
    <property type="entry name" value="RADICAL_SAM"/>
    <property type="match status" value="1"/>
</dbReference>
<comment type="cofactor">
    <cofactor evidence="1">
        <name>[4Fe-4S] cluster</name>
        <dbReference type="ChEBI" id="CHEBI:49883"/>
    </cofactor>
</comment>
<keyword evidence="10" id="KW-0501">Molybdenum cofactor biosynthesis</keyword>
<dbReference type="STRING" id="1297617.IB211_01721c"/>
<dbReference type="InterPro" id="IPR010505">
    <property type="entry name" value="MoaA_twitch"/>
</dbReference>
<keyword evidence="7" id="KW-0408">Iron</keyword>
<dbReference type="EC" id="4.1.99.22" evidence="2"/>
<dbReference type="SUPFAM" id="SSF102114">
    <property type="entry name" value="Radical SAM enzymes"/>
    <property type="match status" value="1"/>
</dbReference>
<dbReference type="PANTHER" id="PTHR22960">
    <property type="entry name" value="MOLYBDOPTERIN COFACTOR SYNTHESIS PROTEIN A"/>
    <property type="match status" value="1"/>
</dbReference>
<keyword evidence="3" id="KW-0004">4Fe-4S</keyword>
<dbReference type="GO" id="GO:0006777">
    <property type="term" value="P:Mo-molybdopterin cofactor biosynthetic process"/>
    <property type="evidence" value="ECO:0007669"/>
    <property type="project" value="UniProtKB-KW"/>
</dbReference>
<dbReference type="CDD" id="cd21117">
    <property type="entry name" value="Twitch_MoaA"/>
    <property type="match status" value="1"/>
</dbReference>
<dbReference type="CDD" id="cd01335">
    <property type="entry name" value="Radical_SAM"/>
    <property type="match status" value="1"/>
</dbReference>
<dbReference type="InterPro" id="IPR058240">
    <property type="entry name" value="rSAM_sf"/>
</dbReference>
<evidence type="ECO:0000256" key="3">
    <source>
        <dbReference type="ARBA" id="ARBA00022485"/>
    </source>
</evidence>
<dbReference type="InterPro" id="IPR000385">
    <property type="entry name" value="MoaA_NifB_PqqE_Fe-S-bd_CS"/>
</dbReference>
<dbReference type="InterPro" id="IPR007197">
    <property type="entry name" value="rSAM"/>
</dbReference>
<dbReference type="SFLD" id="SFLDG01383">
    <property type="entry name" value="cyclic_pyranopterin_phosphate"/>
    <property type="match status" value="1"/>
</dbReference>
<organism evidence="14 15">
    <name type="scientific">Intestinimonas butyriciproducens</name>
    <dbReference type="NCBI Taxonomy" id="1297617"/>
    <lineage>
        <taxon>Bacteria</taxon>
        <taxon>Bacillati</taxon>
        <taxon>Bacillota</taxon>
        <taxon>Clostridia</taxon>
        <taxon>Eubacteriales</taxon>
        <taxon>Intestinimonas</taxon>
    </lineage>
</organism>
<dbReference type="GO" id="GO:0046872">
    <property type="term" value="F:metal ion binding"/>
    <property type="evidence" value="ECO:0007669"/>
    <property type="project" value="UniProtKB-KW"/>
</dbReference>
<keyword evidence="4" id="KW-0949">S-adenosyl-L-methionine</keyword>
<evidence type="ECO:0000256" key="5">
    <source>
        <dbReference type="ARBA" id="ARBA00022723"/>
    </source>
</evidence>
<dbReference type="SFLD" id="SFLDG01067">
    <property type="entry name" value="SPASM/twitch_domain_containing"/>
    <property type="match status" value="1"/>
</dbReference>
<evidence type="ECO:0000256" key="7">
    <source>
        <dbReference type="ARBA" id="ARBA00023004"/>
    </source>
</evidence>
<evidence type="ECO:0000256" key="6">
    <source>
        <dbReference type="ARBA" id="ARBA00022741"/>
    </source>
</evidence>
<evidence type="ECO:0000259" key="13">
    <source>
        <dbReference type="PROSITE" id="PS51918"/>
    </source>
</evidence>
<feature type="domain" description="Radical SAM core" evidence="13">
    <location>
        <begin position="4"/>
        <end position="226"/>
    </location>
</feature>
<evidence type="ECO:0000256" key="9">
    <source>
        <dbReference type="ARBA" id="ARBA00023134"/>
    </source>
</evidence>
<evidence type="ECO:0000256" key="12">
    <source>
        <dbReference type="ARBA" id="ARBA00048697"/>
    </source>
</evidence>
<dbReference type="PROSITE" id="PS01305">
    <property type="entry name" value="MOAA_NIFB_PQQE"/>
    <property type="match status" value="1"/>
</dbReference>
<keyword evidence="15" id="KW-1185">Reference proteome</keyword>
<evidence type="ECO:0000256" key="11">
    <source>
        <dbReference type="ARBA" id="ARBA00023239"/>
    </source>
</evidence>
<evidence type="ECO:0000256" key="4">
    <source>
        <dbReference type="ARBA" id="ARBA00022691"/>
    </source>
</evidence>
<proteinExistence type="predicted"/>
<name>A0A0S2W538_9FIRM</name>
<dbReference type="NCBIfam" id="TIGR02666">
    <property type="entry name" value="moaA"/>
    <property type="match status" value="1"/>
</dbReference>
<dbReference type="InterPro" id="IPR013785">
    <property type="entry name" value="Aldolase_TIM"/>
</dbReference>
<dbReference type="KEGG" id="ibu:IB211_01721c"/>
<dbReference type="GO" id="GO:0061798">
    <property type="term" value="F:GTP 3',8'-cyclase activity"/>
    <property type="evidence" value="ECO:0007669"/>
    <property type="project" value="UniProtKB-EC"/>
</dbReference>
<evidence type="ECO:0000256" key="1">
    <source>
        <dbReference type="ARBA" id="ARBA00001966"/>
    </source>
</evidence>
<dbReference type="PANTHER" id="PTHR22960:SF0">
    <property type="entry name" value="MOLYBDENUM COFACTOR BIOSYNTHESIS PROTEIN 1"/>
    <property type="match status" value="1"/>
</dbReference>
<evidence type="ECO:0000256" key="10">
    <source>
        <dbReference type="ARBA" id="ARBA00023150"/>
    </source>
</evidence>
<dbReference type="InterPro" id="IPR040064">
    <property type="entry name" value="MoaA-like"/>
</dbReference>
<accession>A0A0S2W538</accession>
<dbReference type="InterPro" id="IPR013483">
    <property type="entry name" value="MoaA"/>
</dbReference>
<dbReference type="SFLD" id="SFLDG01386">
    <property type="entry name" value="main_SPASM_domain-containing"/>
    <property type="match status" value="1"/>
</dbReference>
<dbReference type="UniPathway" id="UPA00344"/>
<evidence type="ECO:0000313" key="15">
    <source>
        <dbReference type="Proteomes" id="UP000064844"/>
    </source>
</evidence>
<keyword evidence="9" id="KW-0342">GTP-binding</keyword>
<dbReference type="Proteomes" id="UP000064844">
    <property type="component" value="Chromosome"/>
</dbReference>
<sequence length="323" mass="34570">MRDRLGREIDYLRVSVTDRCNLRCRYCMPGGVPSVEHAEVLRYEELLRLCGLAVGLGIHAFKVTGGEPLVRRDCVSFLAELKKLRGVEQVTLTTNGMLLPDHLEALRTAGVDGINVSLDTLDDGLYSSLTGSPPGTAALVWRAAEASAAMGIHTKLNAVLLPETVEGIVELTAAADTVPADIRFIELMPIGAGKGRKGLPASEALERLRTRWPDLEPTGERRGNGPARYYGSTSLRARVGLISAVSRAFCSSCNRVRLTSTGELKPCLCYGGGTDLRALLRNGGTDRALREAMACCILQKPDAHGFGEGGAVTEARGMHEIGG</sequence>